<dbReference type="CDD" id="cd12869">
    <property type="entry name" value="MqsR"/>
    <property type="match status" value="1"/>
</dbReference>
<dbReference type="Pfam" id="PF15723">
    <property type="entry name" value="MqsR_toxin"/>
    <property type="match status" value="1"/>
</dbReference>
<keyword evidence="2" id="KW-1185">Reference proteome</keyword>
<accession>A0A7Y9LKF7</accession>
<dbReference type="InterPro" id="IPR031451">
    <property type="entry name" value="MqsR_toxin"/>
</dbReference>
<name>A0A7Y9LKF7_9BURK</name>
<dbReference type="RefSeq" id="WP_179586149.1">
    <property type="nucleotide sequence ID" value="NZ_JACBYR010000001.1"/>
</dbReference>
<dbReference type="EMBL" id="JACBYR010000001">
    <property type="protein sequence ID" value="NYE82904.1"/>
    <property type="molecule type" value="Genomic_DNA"/>
</dbReference>
<dbReference type="GO" id="GO:0044010">
    <property type="term" value="P:single-species biofilm formation"/>
    <property type="evidence" value="ECO:0007669"/>
    <property type="project" value="InterPro"/>
</dbReference>
<proteinExistence type="predicted"/>
<gene>
    <name evidence="1" type="ORF">FHW18_002175</name>
</gene>
<dbReference type="Gene3D" id="3.30.2310.40">
    <property type="match status" value="1"/>
</dbReference>
<reference evidence="1 2" key="1">
    <citation type="submission" date="2020-07" db="EMBL/GenBank/DDBJ databases">
        <title>Genomic Encyclopedia of Type Strains, Phase IV (KMG-V): Genome sequencing to study the core and pangenomes of soil and plant-associated prokaryotes.</title>
        <authorList>
            <person name="Whitman W."/>
        </authorList>
    </citation>
    <scope>NUCLEOTIDE SEQUENCE [LARGE SCALE GENOMIC DNA]</scope>
    <source>
        <strain evidence="1 2">SAS40</strain>
    </source>
</reference>
<dbReference type="GO" id="GO:0017148">
    <property type="term" value="P:negative regulation of translation"/>
    <property type="evidence" value="ECO:0007669"/>
    <property type="project" value="InterPro"/>
</dbReference>
<dbReference type="GO" id="GO:0009372">
    <property type="term" value="P:quorum sensing"/>
    <property type="evidence" value="ECO:0007669"/>
    <property type="project" value="InterPro"/>
</dbReference>
<organism evidence="1 2">
    <name type="scientific">Pigmentiphaga litoralis</name>
    <dbReference type="NCBI Taxonomy" id="516702"/>
    <lineage>
        <taxon>Bacteria</taxon>
        <taxon>Pseudomonadati</taxon>
        <taxon>Pseudomonadota</taxon>
        <taxon>Betaproteobacteria</taxon>
        <taxon>Burkholderiales</taxon>
        <taxon>Alcaligenaceae</taxon>
        <taxon>Pigmentiphaga</taxon>
    </lineage>
</organism>
<dbReference type="Proteomes" id="UP000542125">
    <property type="component" value="Unassembled WGS sequence"/>
</dbReference>
<evidence type="ECO:0000313" key="1">
    <source>
        <dbReference type="EMBL" id="NYE82904.1"/>
    </source>
</evidence>
<protein>
    <submittedName>
        <fullName evidence="1">Motility quorum-sensing regulator/GCU-specific mRNA interferase toxin</fullName>
    </submittedName>
</protein>
<evidence type="ECO:0000313" key="2">
    <source>
        <dbReference type="Proteomes" id="UP000542125"/>
    </source>
</evidence>
<dbReference type="InterPro" id="IPR038493">
    <property type="entry name" value="MqsR_sf"/>
</dbReference>
<comment type="caution">
    <text evidence="1">The sequence shown here is derived from an EMBL/GenBank/DDBJ whole genome shotgun (WGS) entry which is preliminary data.</text>
</comment>
<dbReference type="AlphaFoldDB" id="A0A7Y9LKF7"/>
<sequence length="98" mass="10590">MEKLVPHSKLPAVKRLVLAGHVRPTSSAIAGAARLGLSFSDVVGVVLALTSQDFYKSMTTHGDHRIWQDVYRPATAAGLVYLKITVSSDVVIVSFKEL</sequence>